<dbReference type="PROSITE" id="PS51910">
    <property type="entry name" value="GH18_2"/>
    <property type="match status" value="1"/>
</dbReference>
<dbReference type="EMBL" id="KV921264">
    <property type="protein sequence ID" value="ORE22732.1"/>
    <property type="molecule type" value="Genomic_DNA"/>
</dbReference>
<dbReference type="PROSITE" id="PS01095">
    <property type="entry name" value="GH18_1"/>
    <property type="match status" value="1"/>
</dbReference>
<dbReference type="VEuPathDB" id="FungiDB:BCV72DRAFT_319871"/>
<dbReference type="InterPro" id="IPR001579">
    <property type="entry name" value="Glyco_hydro_18_chit_AS"/>
</dbReference>
<evidence type="ECO:0000256" key="1">
    <source>
        <dbReference type="ARBA" id="ARBA00000822"/>
    </source>
</evidence>
<name>A0A0A1PK81_RHIZD</name>
<keyword evidence="2 7" id="KW-0378">Hydrolase</keyword>
<evidence type="ECO:0000256" key="4">
    <source>
        <dbReference type="ARBA" id="ARBA00023277"/>
    </source>
</evidence>
<dbReference type="GO" id="GO:0008061">
    <property type="term" value="F:chitin binding"/>
    <property type="evidence" value="ECO:0007669"/>
    <property type="project" value="InterPro"/>
</dbReference>
<keyword evidence="3" id="KW-0146">Chitin degradation</keyword>
<dbReference type="InterPro" id="IPR029070">
    <property type="entry name" value="Chitinase_insertion_sf"/>
</dbReference>
<dbReference type="Pfam" id="PF00704">
    <property type="entry name" value="Glyco_hydro_18"/>
    <property type="match status" value="1"/>
</dbReference>
<dbReference type="InterPro" id="IPR011583">
    <property type="entry name" value="Chitinase_II/V-like_cat"/>
</dbReference>
<dbReference type="Gene3D" id="3.10.50.10">
    <property type="match status" value="1"/>
</dbReference>
<evidence type="ECO:0000313" key="12">
    <source>
        <dbReference type="Proteomes" id="UP000242381"/>
    </source>
</evidence>
<dbReference type="OMA" id="PWTKLDH"/>
<comment type="catalytic activity">
    <reaction evidence="1">
        <text>Random endo-hydrolysis of N-acetyl-beta-D-glucosaminide (1-&gt;4)-beta-linkages in chitin and chitodextrins.</text>
        <dbReference type="EC" id="3.2.1.14"/>
    </reaction>
</comment>
<keyword evidence="9" id="KW-0732">Signal</keyword>
<dbReference type="InterPro" id="IPR050314">
    <property type="entry name" value="Glycosyl_Hydrlase_18"/>
</dbReference>
<organism evidence="11 12">
    <name type="scientific">Rhizopus microsporus</name>
    <dbReference type="NCBI Taxonomy" id="58291"/>
    <lineage>
        <taxon>Eukaryota</taxon>
        <taxon>Fungi</taxon>
        <taxon>Fungi incertae sedis</taxon>
        <taxon>Mucoromycota</taxon>
        <taxon>Mucoromycotina</taxon>
        <taxon>Mucoromycetes</taxon>
        <taxon>Mucorales</taxon>
        <taxon>Mucorineae</taxon>
        <taxon>Rhizopodaceae</taxon>
        <taxon>Rhizopus</taxon>
    </lineage>
</organism>
<evidence type="ECO:0000256" key="6">
    <source>
        <dbReference type="ARBA" id="ARBA00023326"/>
    </source>
</evidence>
<feature type="chain" id="PRO_5030003982" evidence="9">
    <location>
        <begin position="17"/>
        <end position="399"/>
    </location>
</feature>
<dbReference type="PANTHER" id="PTHR11177">
    <property type="entry name" value="CHITINASE"/>
    <property type="match status" value="1"/>
</dbReference>
<proteinExistence type="inferred from homology"/>
<dbReference type="Gene3D" id="3.20.20.80">
    <property type="entry name" value="Glycosidases"/>
    <property type="match status" value="1"/>
</dbReference>
<evidence type="ECO:0000256" key="5">
    <source>
        <dbReference type="ARBA" id="ARBA00023295"/>
    </source>
</evidence>
<evidence type="ECO:0000256" key="3">
    <source>
        <dbReference type="ARBA" id="ARBA00023024"/>
    </source>
</evidence>
<dbReference type="SUPFAM" id="SSF54556">
    <property type="entry name" value="Chitinase insertion domain"/>
    <property type="match status" value="1"/>
</dbReference>
<evidence type="ECO:0000256" key="2">
    <source>
        <dbReference type="ARBA" id="ARBA00022801"/>
    </source>
</evidence>
<dbReference type="GO" id="GO:0006032">
    <property type="term" value="P:chitin catabolic process"/>
    <property type="evidence" value="ECO:0007669"/>
    <property type="project" value="UniProtKB-KW"/>
</dbReference>
<keyword evidence="5 7" id="KW-0326">Glycosidase</keyword>
<comment type="similarity">
    <text evidence="8">Belongs to the glycosyl hydrolase 18 family.</text>
</comment>
<gene>
    <name evidence="11" type="ORF">BCV71DRAFT_113619</name>
</gene>
<feature type="signal peptide" evidence="9">
    <location>
        <begin position="1"/>
        <end position="16"/>
    </location>
</feature>
<evidence type="ECO:0000256" key="8">
    <source>
        <dbReference type="RuleBase" id="RU004453"/>
    </source>
</evidence>
<dbReference type="GO" id="GO:0005576">
    <property type="term" value="C:extracellular region"/>
    <property type="evidence" value="ECO:0007669"/>
    <property type="project" value="TreeGrafter"/>
</dbReference>
<dbReference type="GO" id="GO:0000272">
    <property type="term" value="P:polysaccharide catabolic process"/>
    <property type="evidence" value="ECO:0007669"/>
    <property type="project" value="UniProtKB-KW"/>
</dbReference>
<dbReference type="PANTHER" id="PTHR11177:SF392">
    <property type="entry name" value="HAP41P"/>
    <property type="match status" value="1"/>
</dbReference>
<evidence type="ECO:0000313" key="11">
    <source>
        <dbReference type="EMBL" id="ORE22732.1"/>
    </source>
</evidence>
<accession>A0A0A1PK81</accession>
<evidence type="ECO:0000259" key="10">
    <source>
        <dbReference type="PROSITE" id="PS51910"/>
    </source>
</evidence>
<keyword evidence="4" id="KW-0119">Carbohydrate metabolism</keyword>
<evidence type="ECO:0000256" key="9">
    <source>
        <dbReference type="SAM" id="SignalP"/>
    </source>
</evidence>
<dbReference type="Proteomes" id="UP000242381">
    <property type="component" value="Unassembled WGS sequence"/>
</dbReference>
<sequence>MNLFLLILLSITCVLSQGNSTRIFGQHKLVAYLVDWDIPTVIPWEKLDHVAYAFAVPDASGNLIQFDKAQLMKVVNEAHEKNKGVSLAVGGWTGSLYFSSLLRTDASRKDFAIKLLDAVEEYRLNGLNIDWEYPNDPNGVSCNEKDNQDTSNFLAFIQLVRQMLDEKYPEEHKLVTAAVSTYTYLDAEGKRIEHLDEGWSKYMDAFYIMAYDLNGSFSTTSGANAPLNIGNVSEPTLSGAAAVDTWIKAGIPSHQVFLGVPFYGYTHRTSQQVTASSGIHVPFDRQIEQMKGDEYDGYAADPCPDARPSYSGEMQWRTIEREGIVRNSSGWITYWDPTSQTPFAYKQDNQQFLTFDDPTSLLIKAQYAKDHQLGGVMLWSLEMDDVNSTLLNALQVVRT</sequence>
<evidence type="ECO:0000256" key="7">
    <source>
        <dbReference type="RuleBase" id="RU000489"/>
    </source>
</evidence>
<dbReference type="AlphaFoldDB" id="A0A0A1PK81"/>
<dbReference type="InterPro" id="IPR017853">
    <property type="entry name" value="GH"/>
</dbReference>
<dbReference type="SMART" id="SM00636">
    <property type="entry name" value="Glyco_18"/>
    <property type="match status" value="1"/>
</dbReference>
<feature type="domain" description="GH18" evidence="10">
    <location>
        <begin position="27"/>
        <end position="399"/>
    </location>
</feature>
<keyword evidence="6" id="KW-0624">Polysaccharide degradation</keyword>
<protein>
    <submittedName>
        <fullName evidence="11">Glycoside hydrolase</fullName>
    </submittedName>
</protein>
<dbReference type="SUPFAM" id="SSF51445">
    <property type="entry name" value="(Trans)glycosidases"/>
    <property type="match status" value="1"/>
</dbReference>
<dbReference type="GO" id="GO:0008843">
    <property type="term" value="F:endochitinase activity"/>
    <property type="evidence" value="ECO:0007669"/>
    <property type="project" value="UniProtKB-EC"/>
</dbReference>
<dbReference type="InterPro" id="IPR001223">
    <property type="entry name" value="Glyco_hydro18_cat"/>
</dbReference>
<reference evidence="11 12" key="1">
    <citation type="journal article" date="2016" name="Proc. Natl. Acad. Sci. U.S.A.">
        <title>Lipid metabolic changes in an early divergent fungus govern the establishment of a mutualistic symbiosis with endobacteria.</title>
        <authorList>
            <person name="Lastovetsky O.A."/>
            <person name="Gaspar M.L."/>
            <person name="Mondo S.J."/>
            <person name="LaButti K.M."/>
            <person name="Sandor L."/>
            <person name="Grigoriev I.V."/>
            <person name="Henry S.A."/>
            <person name="Pawlowska T.E."/>
        </authorList>
    </citation>
    <scope>NUCLEOTIDE SEQUENCE [LARGE SCALE GENOMIC DNA]</scope>
    <source>
        <strain evidence="11 12">ATCC 11559</strain>
    </source>
</reference>